<feature type="transmembrane region" description="Helical" evidence="1">
    <location>
        <begin position="6"/>
        <end position="23"/>
    </location>
</feature>
<feature type="transmembrane region" description="Helical" evidence="1">
    <location>
        <begin position="44"/>
        <end position="63"/>
    </location>
</feature>
<name>A0A9X2WU91_9GAMM</name>
<organism evidence="2 3">
    <name type="scientific">Shewanella septentrionalis</name>
    <dbReference type="NCBI Taxonomy" id="2952223"/>
    <lineage>
        <taxon>Bacteria</taxon>
        <taxon>Pseudomonadati</taxon>
        <taxon>Pseudomonadota</taxon>
        <taxon>Gammaproteobacteria</taxon>
        <taxon>Alteromonadales</taxon>
        <taxon>Shewanellaceae</taxon>
        <taxon>Shewanella</taxon>
    </lineage>
</organism>
<reference evidence="2" key="1">
    <citation type="journal article" date="2023" name="Int. J. Syst. Evol. Microbiol.">
        <title>&lt;i&gt;Shewanella septentrionalis&lt;/i&gt; sp. nov. and &lt;i&gt;Shewanella holmiensis&lt;/i&gt; sp. nov., isolated from Baltic Sea water and sediments.</title>
        <authorList>
            <person name="Martin-Rodriguez A.J."/>
            <person name="Thorell K."/>
            <person name="Joffre E."/>
            <person name="Jensie-Markopoulos S."/>
            <person name="Moore E.R.B."/>
            <person name="Sjoling A."/>
        </authorList>
    </citation>
    <scope>NUCLEOTIDE SEQUENCE</scope>
    <source>
        <strain evidence="2">SP1W3</strain>
    </source>
</reference>
<feature type="transmembrane region" description="Helical" evidence="1">
    <location>
        <begin position="69"/>
        <end position="91"/>
    </location>
</feature>
<dbReference type="InterPro" id="IPR021762">
    <property type="entry name" value="DUF3325"/>
</dbReference>
<comment type="caution">
    <text evidence="2">The sequence shown here is derived from an EMBL/GenBank/DDBJ whole genome shotgun (WGS) entry which is preliminary data.</text>
</comment>
<dbReference type="RefSeq" id="WP_107949937.1">
    <property type="nucleotide sequence ID" value="NZ_JAMTCC010000010.1"/>
</dbReference>
<evidence type="ECO:0000313" key="3">
    <source>
        <dbReference type="Proteomes" id="UP001155604"/>
    </source>
</evidence>
<dbReference type="Proteomes" id="UP001155604">
    <property type="component" value="Unassembled WGS sequence"/>
</dbReference>
<keyword evidence="3" id="KW-1185">Reference proteome</keyword>
<dbReference type="Pfam" id="PF11804">
    <property type="entry name" value="DUF3325"/>
    <property type="match status" value="1"/>
</dbReference>
<gene>
    <name evidence="2" type="ORF">NE536_07460</name>
</gene>
<sequence length="122" mass="13597">MPKDLLLVAIFSAAYLSFALFALSQVRHWRVVFDKALPTQREVLLLRSLGILMLSISLALSLVRDGASFGSLLWITMIGIAALAVALTLAWRPRWLRPAGKLFSFTYPDTGRVNHKMNQVKG</sequence>
<keyword evidence="1" id="KW-1133">Transmembrane helix</keyword>
<keyword evidence="1" id="KW-0472">Membrane</keyword>
<protein>
    <submittedName>
        <fullName evidence="2">DUF3325 domain-containing protein</fullName>
    </submittedName>
</protein>
<keyword evidence="1" id="KW-0812">Transmembrane</keyword>
<dbReference type="EMBL" id="JAMTCC010000010">
    <property type="protein sequence ID" value="MCT7945207.1"/>
    <property type="molecule type" value="Genomic_DNA"/>
</dbReference>
<dbReference type="AlphaFoldDB" id="A0A9X2WU91"/>
<accession>A0A9X2WU91</accession>
<proteinExistence type="predicted"/>
<evidence type="ECO:0000313" key="2">
    <source>
        <dbReference type="EMBL" id="MCT7945207.1"/>
    </source>
</evidence>
<evidence type="ECO:0000256" key="1">
    <source>
        <dbReference type="SAM" id="Phobius"/>
    </source>
</evidence>